<accession>A0A0A0NJB8</accession>
<dbReference type="KEGG" id="src:M271_23465"/>
<dbReference type="AlphaFoldDB" id="A0A0A0NJB8"/>
<organism evidence="2 3">
    <name type="scientific">Streptomyces rapamycinicus (strain ATCC 29253 / DSM 41530 / NRRL 5491 / AYB-994)</name>
    <name type="common">Streptomyces hygroscopicus (strain ATCC 29253)</name>
    <dbReference type="NCBI Taxonomy" id="1343740"/>
    <lineage>
        <taxon>Bacteria</taxon>
        <taxon>Bacillati</taxon>
        <taxon>Actinomycetota</taxon>
        <taxon>Actinomycetes</taxon>
        <taxon>Kitasatosporales</taxon>
        <taxon>Streptomycetaceae</taxon>
        <taxon>Streptomyces</taxon>
        <taxon>Streptomyces violaceusniger group</taxon>
    </lineage>
</organism>
<dbReference type="EMBL" id="QYCY01000001">
    <property type="protein sequence ID" value="RLV80716.1"/>
    <property type="molecule type" value="Genomic_DNA"/>
</dbReference>
<dbReference type="STRING" id="1343740.M271_23465"/>
<name>A0A0A0NJB8_STRRN</name>
<feature type="region of interest" description="Disordered" evidence="1">
    <location>
        <begin position="1"/>
        <end position="51"/>
    </location>
</feature>
<protein>
    <submittedName>
        <fullName evidence="2">Uncharacterized protein</fullName>
    </submittedName>
</protein>
<gene>
    <name evidence="2" type="ORF">D3C57_120065</name>
</gene>
<feature type="compositionally biased region" description="Polar residues" evidence="1">
    <location>
        <begin position="36"/>
        <end position="51"/>
    </location>
</feature>
<dbReference type="HOGENOM" id="CLU_3048596_0_0_11"/>
<evidence type="ECO:0000313" key="2">
    <source>
        <dbReference type="EMBL" id="RLV80716.1"/>
    </source>
</evidence>
<dbReference type="RefSeq" id="WP_020869644.1">
    <property type="nucleotide sequence ID" value="NZ_CP085193.1"/>
</dbReference>
<feature type="compositionally biased region" description="Polar residues" evidence="1">
    <location>
        <begin position="18"/>
        <end position="27"/>
    </location>
</feature>
<comment type="caution">
    <text evidence="2">The sequence shown here is derived from an EMBL/GenBank/DDBJ whole genome shotgun (WGS) entry which is preliminary data.</text>
</comment>
<sequence>MSNRFDPALVAGNCPTCGLSTSAQTGEPTPMHQENGDQSKGTCPGSGSPSQ</sequence>
<evidence type="ECO:0000256" key="1">
    <source>
        <dbReference type="SAM" id="MobiDB-lite"/>
    </source>
</evidence>
<evidence type="ECO:0000313" key="3">
    <source>
        <dbReference type="Proteomes" id="UP000281594"/>
    </source>
</evidence>
<proteinExistence type="predicted"/>
<reference evidence="2 3" key="1">
    <citation type="journal article" date="2018" name="J. Biol. Chem.">
        <title>Discovery of the actinoplanic acid pathway in Streptomyces rapamycinicus reveals a genetically conserved synergism with rapamycin.</title>
        <authorList>
            <person name="Mrak P."/>
            <person name="Krastel P."/>
            <person name="Pivk Lukancic P."/>
            <person name="Tao J."/>
            <person name="Pistorius D."/>
            <person name="Moore C.M."/>
        </authorList>
    </citation>
    <scope>NUCLEOTIDE SEQUENCE [LARGE SCALE GENOMIC DNA]</scope>
    <source>
        <strain evidence="2 3">NRRL 5491</strain>
    </source>
</reference>
<dbReference type="Proteomes" id="UP000281594">
    <property type="component" value="Unassembled WGS sequence"/>
</dbReference>